<dbReference type="EMBL" id="JAGSXJ010000029">
    <property type="protein sequence ID" value="KAH6670935.1"/>
    <property type="molecule type" value="Genomic_DNA"/>
</dbReference>
<organism evidence="2 3">
    <name type="scientific">Plectosphaerella plurivora</name>
    <dbReference type="NCBI Taxonomy" id="936078"/>
    <lineage>
        <taxon>Eukaryota</taxon>
        <taxon>Fungi</taxon>
        <taxon>Dikarya</taxon>
        <taxon>Ascomycota</taxon>
        <taxon>Pezizomycotina</taxon>
        <taxon>Sordariomycetes</taxon>
        <taxon>Hypocreomycetidae</taxon>
        <taxon>Glomerellales</taxon>
        <taxon>Plectosphaerellaceae</taxon>
        <taxon>Plectosphaerella</taxon>
    </lineage>
</organism>
<name>A0A9P8V1C6_9PEZI</name>
<feature type="compositionally biased region" description="Polar residues" evidence="1">
    <location>
        <begin position="154"/>
        <end position="163"/>
    </location>
</feature>
<proteinExistence type="predicted"/>
<accession>A0A9P8V1C6</accession>
<feature type="region of interest" description="Disordered" evidence="1">
    <location>
        <begin position="439"/>
        <end position="474"/>
    </location>
</feature>
<dbReference type="InterPro" id="IPR038886">
    <property type="entry name" value="E3_SLX5/Rfp1"/>
</dbReference>
<dbReference type="GO" id="GO:0033768">
    <property type="term" value="C:SUMO-targeted ubiquitin ligase complex"/>
    <property type="evidence" value="ECO:0007669"/>
    <property type="project" value="TreeGrafter"/>
</dbReference>
<dbReference type="AlphaFoldDB" id="A0A9P8V1C6"/>
<feature type="region of interest" description="Disordered" evidence="1">
    <location>
        <begin position="1"/>
        <end position="32"/>
    </location>
</feature>
<feature type="region of interest" description="Disordered" evidence="1">
    <location>
        <begin position="550"/>
        <end position="618"/>
    </location>
</feature>
<sequence length="819" mass="92166">MSLQHRSSNERLTPEYRPPDREESPLDFPLDDVLPYDSFDDESFVVDSPSDRSSHTAVSSPGFLSDSPDYDLIAAVDRSIADSELDLLLIQGEHAIQMQNARGAGNDMAAQHREALLVCRRAADLEHRLEVLSVQVRQLNQDGPPADGGNGGPSSYSRAGQHNNSSLLVGDERVPLPPNDQQLASLANDERLPQNMKRRLEAMDGRIGQIDMDLTAHDDVPPYILNAVDRRHFTDRNINQAINVLVDGQSPGSFFQGEDDIERAFRFERNRDTSLRDLTDELFVRVAEVVRLESGFEREIFSRIRAAEQRLRDHTYDGGLRGAESLFGNGRAELRARDKIRWLQRQKDNLRRLQLDHRANPDLNPQPLHGPFWPTYAYPVDPAAQMQRAPHTRPQFMFRLRAQAHGNLHEVPPLDREPALSLLQARYRVWQTRRAAENLSAAASLRQRQRPPPPWGAEESEYEDPFDSSSPVREVAPPAPFRTRRISDAHDQLVDVELGRPRQRRLPPTLPTQRGPPQVIDLTDLTEEPDSPVLFLGASARPSLRALRRHNSQGRANPPPLARSDSSILGGGPGAQEVIDLTEDDPEPQPAWAGQRQRLRTARTAGSRRQPDARLRARNSLRQRQMHEVDRLRENRGINHLESLRRQFEQQRNNLIGHRDNLLGLLNPLFPGRGGAVFDPVGPVNLHYEFHAFNGRPPSPKPAAEVPEPAREGFTRDTDPDKAFVCPGCNEELAYDPDEAPGAPAPTRSKAKRSRSEHHFWALKSCGHVYCSDCFENRKPSAKRPKIFPTAQGNTASICCVEDCDSPVLPKGNWVGIYM</sequence>
<feature type="compositionally biased region" description="Basic and acidic residues" evidence="1">
    <location>
        <begin position="708"/>
        <end position="717"/>
    </location>
</feature>
<dbReference type="PANTHER" id="PTHR28042:SF1">
    <property type="entry name" value="E3 UBIQUITIN-PROTEIN LIGASE COMPLEX SLX5-SLX8 SUBUNIT SLX5"/>
    <property type="match status" value="1"/>
</dbReference>
<evidence type="ECO:0000313" key="3">
    <source>
        <dbReference type="Proteomes" id="UP000770015"/>
    </source>
</evidence>
<dbReference type="OrthoDB" id="2398441at2759"/>
<protein>
    <submittedName>
        <fullName evidence="2">Uncharacterized protein</fullName>
    </submittedName>
</protein>
<evidence type="ECO:0000313" key="2">
    <source>
        <dbReference type="EMBL" id="KAH6670935.1"/>
    </source>
</evidence>
<dbReference type="Proteomes" id="UP000770015">
    <property type="component" value="Unassembled WGS sequence"/>
</dbReference>
<dbReference type="GO" id="GO:0004842">
    <property type="term" value="F:ubiquitin-protein transferase activity"/>
    <property type="evidence" value="ECO:0007669"/>
    <property type="project" value="TreeGrafter"/>
</dbReference>
<reference evidence="2" key="1">
    <citation type="journal article" date="2021" name="Nat. Commun.">
        <title>Genetic determinants of endophytism in the Arabidopsis root mycobiome.</title>
        <authorList>
            <person name="Mesny F."/>
            <person name="Miyauchi S."/>
            <person name="Thiergart T."/>
            <person name="Pickel B."/>
            <person name="Atanasova L."/>
            <person name="Karlsson M."/>
            <person name="Huettel B."/>
            <person name="Barry K.W."/>
            <person name="Haridas S."/>
            <person name="Chen C."/>
            <person name="Bauer D."/>
            <person name="Andreopoulos W."/>
            <person name="Pangilinan J."/>
            <person name="LaButti K."/>
            <person name="Riley R."/>
            <person name="Lipzen A."/>
            <person name="Clum A."/>
            <person name="Drula E."/>
            <person name="Henrissat B."/>
            <person name="Kohler A."/>
            <person name="Grigoriev I.V."/>
            <person name="Martin F.M."/>
            <person name="Hacquard S."/>
        </authorList>
    </citation>
    <scope>NUCLEOTIDE SEQUENCE</scope>
    <source>
        <strain evidence="2">MPI-SDFR-AT-0117</strain>
    </source>
</reference>
<dbReference type="PANTHER" id="PTHR28042">
    <property type="entry name" value="E3 UBIQUITIN-PROTEIN LIGASE COMPLEX SLX5-SLX8 SUBUNIT SLX5"/>
    <property type="match status" value="1"/>
</dbReference>
<gene>
    <name evidence="2" type="ORF">F5X68DRAFT_44462</name>
</gene>
<comment type="caution">
    <text evidence="2">The sequence shown here is derived from an EMBL/GenBank/DDBJ whole genome shotgun (WGS) entry which is preliminary data.</text>
</comment>
<feature type="region of interest" description="Disordered" evidence="1">
    <location>
        <begin position="696"/>
        <end position="717"/>
    </location>
</feature>
<feature type="region of interest" description="Disordered" evidence="1">
    <location>
        <begin position="138"/>
        <end position="163"/>
    </location>
</feature>
<feature type="compositionally biased region" description="Basic and acidic residues" evidence="1">
    <location>
        <begin position="7"/>
        <end position="24"/>
    </location>
</feature>
<evidence type="ECO:0000256" key="1">
    <source>
        <dbReference type="SAM" id="MobiDB-lite"/>
    </source>
</evidence>
<keyword evidence="3" id="KW-1185">Reference proteome</keyword>